<evidence type="ECO:0000259" key="9">
    <source>
        <dbReference type="Pfam" id="PF01447"/>
    </source>
</evidence>
<dbReference type="InterPro" id="IPR050728">
    <property type="entry name" value="Zinc_Metalloprotease_M4"/>
</dbReference>
<dbReference type="Gene3D" id="1.10.390.10">
    <property type="entry name" value="Neutral Protease Domain 2"/>
    <property type="match status" value="1"/>
</dbReference>
<feature type="domain" description="Peptidase M4 C-terminal" evidence="10">
    <location>
        <begin position="180"/>
        <end position="354"/>
    </location>
</feature>
<comment type="subcellular location">
    <subcellularLocation>
        <location evidence="8">Secreted</location>
    </subcellularLocation>
</comment>
<reference evidence="11" key="1">
    <citation type="journal article" date="2014" name="Int. J. Syst. Evol. Microbiol.">
        <title>Complete genome sequence of Corynebacterium casei LMG S-19264T (=DSM 44701T), isolated from a smear-ripened cheese.</title>
        <authorList>
            <consortium name="US DOE Joint Genome Institute (JGI-PGF)"/>
            <person name="Walter F."/>
            <person name="Albersmeier A."/>
            <person name="Kalinowski J."/>
            <person name="Ruckert C."/>
        </authorList>
    </citation>
    <scope>NUCLEOTIDE SEQUENCE</scope>
    <source>
        <strain evidence="11">JCM 4059</strain>
    </source>
</reference>
<dbReference type="RefSeq" id="WP_190129155.1">
    <property type="nucleotide sequence ID" value="NZ_BNBD01000003.1"/>
</dbReference>
<keyword evidence="3" id="KW-0479">Metal-binding</keyword>
<dbReference type="InterPro" id="IPR001570">
    <property type="entry name" value="Peptidase_M4_C_domain"/>
</dbReference>
<comment type="caution">
    <text evidence="11">The sequence shown here is derived from an EMBL/GenBank/DDBJ whole genome shotgun (WGS) entry which is preliminary data.</text>
</comment>
<dbReference type="EMBL" id="BNBD01000003">
    <property type="protein sequence ID" value="GHF38954.1"/>
    <property type="molecule type" value="Genomic_DNA"/>
</dbReference>
<dbReference type="InterPro" id="IPR027268">
    <property type="entry name" value="Peptidase_M4/M1_CTD_sf"/>
</dbReference>
<dbReference type="EC" id="3.4.24.-" evidence="8"/>
<dbReference type="AlphaFoldDB" id="A0A919B306"/>
<dbReference type="Proteomes" id="UP000638313">
    <property type="component" value="Unassembled WGS sequence"/>
</dbReference>
<dbReference type="GO" id="GO:0004222">
    <property type="term" value="F:metalloendopeptidase activity"/>
    <property type="evidence" value="ECO:0007669"/>
    <property type="project" value="UniProtKB-UniRule"/>
</dbReference>
<keyword evidence="2 8" id="KW-0645">Protease</keyword>
<dbReference type="GO" id="GO:0046872">
    <property type="term" value="F:metal ion binding"/>
    <property type="evidence" value="ECO:0007669"/>
    <property type="project" value="UniProtKB-UniRule"/>
</dbReference>
<evidence type="ECO:0000256" key="1">
    <source>
        <dbReference type="ARBA" id="ARBA00009388"/>
    </source>
</evidence>
<proteinExistence type="inferred from homology"/>
<evidence type="ECO:0000256" key="4">
    <source>
        <dbReference type="ARBA" id="ARBA00022801"/>
    </source>
</evidence>
<keyword evidence="4 8" id="KW-0378">Hydrolase</keyword>
<accession>A0A919B306</accession>
<dbReference type="SUPFAM" id="SSF55486">
    <property type="entry name" value="Metalloproteases ('zincins'), catalytic domain"/>
    <property type="match status" value="1"/>
</dbReference>
<name>A0A919B306_9ACTN</name>
<evidence type="ECO:0000313" key="11">
    <source>
        <dbReference type="EMBL" id="GHF38954.1"/>
    </source>
</evidence>
<dbReference type="GO" id="GO:0006508">
    <property type="term" value="P:proteolysis"/>
    <property type="evidence" value="ECO:0007669"/>
    <property type="project" value="UniProtKB-KW"/>
</dbReference>
<evidence type="ECO:0000259" key="10">
    <source>
        <dbReference type="Pfam" id="PF02868"/>
    </source>
</evidence>
<keyword evidence="5 8" id="KW-0862">Zinc</keyword>
<dbReference type="PANTHER" id="PTHR33794">
    <property type="entry name" value="BACILLOLYSIN"/>
    <property type="match status" value="1"/>
</dbReference>
<reference evidence="11" key="2">
    <citation type="submission" date="2020-09" db="EMBL/GenBank/DDBJ databases">
        <authorList>
            <person name="Sun Q."/>
            <person name="Ohkuma M."/>
        </authorList>
    </citation>
    <scope>NUCLEOTIDE SEQUENCE</scope>
    <source>
        <strain evidence="11">JCM 4059</strain>
    </source>
</reference>
<keyword evidence="6 8" id="KW-0482">Metalloprotease</keyword>
<evidence type="ECO:0000256" key="5">
    <source>
        <dbReference type="ARBA" id="ARBA00022833"/>
    </source>
</evidence>
<protein>
    <recommendedName>
        <fullName evidence="8">Neutral metalloproteinase</fullName>
        <ecNumber evidence="8">3.4.24.-</ecNumber>
    </recommendedName>
</protein>
<feature type="chain" id="PRO_5038169896" description="Neutral metalloproteinase" evidence="8">
    <location>
        <begin position="27"/>
        <end position="357"/>
    </location>
</feature>
<comment type="cofactor">
    <cofactor evidence="8">
        <name>Zn(2+)</name>
        <dbReference type="ChEBI" id="CHEBI:29105"/>
    </cofactor>
</comment>
<comment type="similarity">
    <text evidence="1 8">Belongs to the peptidase M4 family.</text>
</comment>
<evidence type="ECO:0000313" key="12">
    <source>
        <dbReference type="Proteomes" id="UP000638313"/>
    </source>
</evidence>
<evidence type="ECO:0000256" key="6">
    <source>
        <dbReference type="ARBA" id="ARBA00023049"/>
    </source>
</evidence>
<evidence type="ECO:0000256" key="8">
    <source>
        <dbReference type="RuleBase" id="RU366073"/>
    </source>
</evidence>
<dbReference type="InterPro" id="IPR023612">
    <property type="entry name" value="Peptidase_M4"/>
</dbReference>
<feature type="active site" evidence="7">
    <location>
        <position position="170"/>
    </location>
</feature>
<dbReference type="Pfam" id="PF02868">
    <property type="entry name" value="Peptidase_M4_C"/>
    <property type="match status" value="1"/>
</dbReference>
<evidence type="ECO:0000256" key="7">
    <source>
        <dbReference type="PIRSR" id="PIRSR623612-1"/>
    </source>
</evidence>
<dbReference type="Gene3D" id="3.10.170.10">
    <property type="match status" value="1"/>
</dbReference>
<sequence>MARRHVYALVAAAGLLLGLQGSPAGAAAPPSGVPAKGIGCGFVLDTTYNPATGRYELVDQIRGGHRTYDLNGATSGPGTLVTDDDNVWCDTPAQADAVLAHVTHARFWDYFLDVHGRKGARGDGRAGCSRVHYGTSSPVVFHSDLDGCVTYGGGQGSGRWSFPVDLGLHEWAHGVTSATANLVFSGEPGGLNEATSDIFAVSAGFHAARPEAPGNYLIGEDTDILGNGLPLRRMDRPSWDGASKDSWYPGIGGIDVHHSSGPANHFFYLLAEGSGRKVINGVQYDSPTADGVPVRGIGREAAGRIWYRALTTRMTERTTYAQARTATLAAAAGLYGADSTAYRATAAAWAAVGVRGA</sequence>
<keyword evidence="8" id="KW-0732">Signal</keyword>
<keyword evidence="8" id="KW-0964">Secreted</keyword>
<feature type="domain" description="Peptidase M4" evidence="9">
    <location>
        <begin position="47"/>
        <end position="177"/>
    </location>
</feature>
<comment type="function">
    <text evidence="8">Extracellular zinc metalloprotease.</text>
</comment>
<dbReference type="PRINTS" id="PR00730">
    <property type="entry name" value="THERMOLYSIN"/>
</dbReference>
<organism evidence="11 12">
    <name type="scientific">Streptomyces mashuensis</name>
    <dbReference type="NCBI Taxonomy" id="33904"/>
    <lineage>
        <taxon>Bacteria</taxon>
        <taxon>Bacillati</taxon>
        <taxon>Actinomycetota</taxon>
        <taxon>Actinomycetes</taxon>
        <taxon>Kitasatosporales</taxon>
        <taxon>Streptomycetaceae</taxon>
        <taxon>Streptomyces</taxon>
    </lineage>
</organism>
<dbReference type="Pfam" id="PF01447">
    <property type="entry name" value="Peptidase_M4"/>
    <property type="match status" value="1"/>
</dbReference>
<dbReference type="GO" id="GO:0005576">
    <property type="term" value="C:extracellular region"/>
    <property type="evidence" value="ECO:0007669"/>
    <property type="project" value="UniProtKB-SubCell"/>
</dbReference>
<feature type="active site" description="Proton donor" evidence="7">
    <location>
        <position position="257"/>
    </location>
</feature>
<dbReference type="InterPro" id="IPR013856">
    <property type="entry name" value="Peptidase_M4_domain"/>
</dbReference>
<evidence type="ECO:0000256" key="2">
    <source>
        <dbReference type="ARBA" id="ARBA00022670"/>
    </source>
</evidence>
<keyword evidence="12" id="KW-1185">Reference proteome</keyword>
<dbReference type="PANTHER" id="PTHR33794:SF1">
    <property type="entry name" value="BACILLOLYSIN"/>
    <property type="match status" value="1"/>
</dbReference>
<gene>
    <name evidence="11" type="ORF">GCM10010218_20270</name>
</gene>
<feature type="signal peptide" evidence="8">
    <location>
        <begin position="1"/>
        <end position="26"/>
    </location>
</feature>
<evidence type="ECO:0000256" key="3">
    <source>
        <dbReference type="ARBA" id="ARBA00022723"/>
    </source>
</evidence>